<dbReference type="PANTHER" id="PTHR30204:SF16">
    <property type="entry name" value="HTH-TYPE TRANSCRIPTIONAL REGULATOR CUER"/>
    <property type="match status" value="1"/>
</dbReference>
<evidence type="ECO:0000256" key="5">
    <source>
        <dbReference type="ARBA" id="ARBA00023159"/>
    </source>
</evidence>
<evidence type="ECO:0000256" key="7">
    <source>
        <dbReference type="ARBA" id="ARBA00032335"/>
    </source>
</evidence>
<dbReference type="Pfam" id="PF13411">
    <property type="entry name" value="MerR_1"/>
    <property type="match status" value="1"/>
</dbReference>
<evidence type="ECO:0000256" key="1">
    <source>
        <dbReference type="ARBA" id="ARBA00011738"/>
    </source>
</evidence>
<dbReference type="PROSITE" id="PS50937">
    <property type="entry name" value="HTH_MERR_2"/>
    <property type="match status" value="1"/>
</dbReference>
<dbReference type="PANTHER" id="PTHR30204">
    <property type="entry name" value="REDOX-CYCLING DRUG-SENSING TRANSCRIPTIONAL ACTIVATOR SOXR"/>
    <property type="match status" value="1"/>
</dbReference>
<evidence type="ECO:0000256" key="6">
    <source>
        <dbReference type="ARBA" id="ARBA00031472"/>
    </source>
</evidence>
<comment type="subunit">
    <text evidence="1">Homodimer.</text>
</comment>
<evidence type="ECO:0000256" key="3">
    <source>
        <dbReference type="ARBA" id="ARBA00023008"/>
    </source>
</evidence>
<keyword evidence="3" id="KW-0186">Copper</keyword>
<evidence type="ECO:0000259" key="8">
    <source>
        <dbReference type="PROSITE" id="PS50937"/>
    </source>
</evidence>
<accession>A0ABW2B6E1</accession>
<comment type="caution">
    <text evidence="9">The sequence shown here is derived from an EMBL/GenBank/DDBJ whole genome shotgun (WGS) entry which is preliminary data.</text>
</comment>
<dbReference type="PROSITE" id="PS00552">
    <property type="entry name" value="HTH_MERR_1"/>
    <property type="match status" value="1"/>
</dbReference>
<dbReference type="Proteomes" id="UP001596353">
    <property type="component" value="Unassembled WGS sequence"/>
</dbReference>
<dbReference type="Gene3D" id="1.10.1660.10">
    <property type="match status" value="1"/>
</dbReference>
<name>A0ABW2B6E1_9RHOB</name>
<keyword evidence="4" id="KW-0238">DNA-binding</keyword>
<feature type="domain" description="HTH merR-type" evidence="8">
    <location>
        <begin position="1"/>
        <end position="68"/>
    </location>
</feature>
<protein>
    <recommendedName>
        <fullName evidence="2">HTH-type transcriptional regulator CueR</fullName>
    </recommendedName>
    <alternativeName>
        <fullName evidence="7">Copper efflux regulator</fullName>
    </alternativeName>
    <alternativeName>
        <fullName evidence="6">Copper export regulator</fullName>
    </alternativeName>
</protein>
<dbReference type="InterPro" id="IPR047057">
    <property type="entry name" value="MerR_fam"/>
</dbReference>
<dbReference type="PRINTS" id="PR00040">
    <property type="entry name" value="HTHMERR"/>
</dbReference>
<sequence length="136" mass="14872">MNIGRAATETGLSVKTIRYYEEIGLVEPERAENGYRDFGDQQITQLRMLAQARHLGFGLEECRRLLDLNADPARASRDVKALALRNLDTVRSKIGQLKALEGQLETLISQCPGDDDPHCAILNGLNGKTGPAPGGR</sequence>
<dbReference type="SUPFAM" id="SSF46955">
    <property type="entry name" value="Putative DNA-binding domain"/>
    <property type="match status" value="1"/>
</dbReference>
<reference evidence="10" key="1">
    <citation type="journal article" date="2019" name="Int. J. Syst. Evol. Microbiol.">
        <title>The Global Catalogue of Microorganisms (GCM) 10K type strain sequencing project: providing services to taxonomists for standard genome sequencing and annotation.</title>
        <authorList>
            <consortium name="The Broad Institute Genomics Platform"/>
            <consortium name="The Broad Institute Genome Sequencing Center for Infectious Disease"/>
            <person name="Wu L."/>
            <person name="Ma J."/>
        </authorList>
    </citation>
    <scope>NUCLEOTIDE SEQUENCE [LARGE SCALE GENOMIC DNA]</scope>
    <source>
        <strain evidence="10">CCUG 66188</strain>
    </source>
</reference>
<dbReference type="InterPro" id="IPR009061">
    <property type="entry name" value="DNA-bd_dom_put_sf"/>
</dbReference>
<keyword evidence="5" id="KW-0010">Activator</keyword>
<evidence type="ECO:0000256" key="4">
    <source>
        <dbReference type="ARBA" id="ARBA00023125"/>
    </source>
</evidence>
<evidence type="ECO:0000313" key="10">
    <source>
        <dbReference type="Proteomes" id="UP001596353"/>
    </source>
</evidence>
<dbReference type="EMBL" id="JBHSWG010000001">
    <property type="protein sequence ID" value="MFC6760963.1"/>
    <property type="molecule type" value="Genomic_DNA"/>
</dbReference>
<proteinExistence type="predicted"/>
<dbReference type="SMART" id="SM00422">
    <property type="entry name" value="HTH_MERR"/>
    <property type="match status" value="1"/>
</dbReference>
<evidence type="ECO:0000256" key="2">
    <source>
        <dbReference type="ARBA" id="ARBA00017250"/>
    </source>
</evidence>
<dbReference type="InterPro" id="IPR000551">
    <property type="entry name" value="MerR-type_HTH_dom"/>
</dbReference>
<evidence type="ECO:0000313" key="9">
    <source>
        <dbReference type="EMBL" id="MFC6760963.1"/>
    </source>
</evidence>
<organism evidence="9 10">
    <name type="scientific">Sulfitobacter porphyrae</name>
    <dbReference type="NCBI Taxonomy" id="1246864"/>
    <lineage>
        <taxon>Bacteria</taxon>
        <taxon>Pseudomonadati</taxon>
        <taxon>Pseudomonadota</taxon>
        <taxon>Alphaproteobacteria</taxon>
        <taxon>Rhodobacterales</taxon>
        <taxon>Roseobacteraceae</taxon>
        <taxon>Sulfitobacter</taxon>
    </lineage>
</organism>
<keyword evidence="10" id="KW-1185">Reference proteome</keyword>
<gene>
    <name evidence="9" type="ORF">ACFQFQ_18075</name>
</gene>